<reference evidence="1" key="1">
    <citation type="submission" date="2018-04" db="EMBL/GenBank/DDBJ databases">
        <title>Transcriptome of Schizaphis graminum biotype I.</title>
        <authorList>
            <person name="Scully E.D."/>
            <person name="Geib S.M."/>
            <person name="Palmer N.A."/>
            <person name="Koch K."/>
            <person name="Bradshaw J."/>
            <person name="Heng-Moss T."/>
            <person name="Sarath G."/>
        </authorList>
    </citation>
    <scope>NUCLEOTIDE SEQUENCE</scope>
</reference>
<dbReference type="EMBL" id="GGMR01013092">
    <property type="protein sequence ID" value="MBY25711.1"/>
    <property type="molecule type" value="Transcribed_RNA"/>
</dbReference>
<organism evidence="1">
    <name type="scientific">Schizaphis graminum</name>
    <name type="common">Green bug aphid</name>
    <dbReference type="NCBI Taxonomy" id="13262"/>
    <lineage>
        <taxon>Eukaryota</taxon>
        <taxon>Metazoa</taxon>
        <taxon>Ecdysozoa</taxon>
        <taxon>Arthropoda</taxon>
        <taxon>Hexapoda</taxon>
        <taxon>Insecta</taxon>
        <taxon>Pterygota</taxon>
        <taxon>Neoptera</taxon>
        <taxon>Paraneoptera</taxon>
        <taxon>Hemiptera</taxon>
        <taxon>Sternorrhyncha</taxon>
        <taxon>Aphidomorpha</taxon>
        <taxon>Aphidoidea</taxon>
        <taxon>Aphididae</taxon>
        <taxon>Aphidini</taxon>
        <taxon>Schizaphis</taxon>
    </lineage>
</organism>
<evidence type="ECO:0000313" key="1">
    <source>
        <dbReference type="EMBL" id="MBY25711.1"/>
    </source>
</evidence>
<protein>
    <submittedName>
        <fullName evidence="1">Uncharacterized protein</fullName>
    </submittedName>
</protein>
<sequence>MLPNTHLPPQPIITRWGTWLESGFFYTDHFEEFKNVIENLEDNAKCIQNCKSIFNKLNVKYDLAYIKAKFVCIVESIKKLETSNLSLVDSLKILEQVENSVNELPTSSNSTIIKTKCKNVLNKNKGLMVLKEISKILQGDSANFNDLSVPNYSPDILANFKYALITSVDVEHSFSSYKYILIDRRHNFTEINMEHTLITYCFSN</sequence>
<accession>A0A2S2P8D0</accession>
<gene>
    <name evidence="1" type="ORF">g.117690</name>
</gene>
<name>A0A2S2P8D0_SCHGA</name>
<dbReference type="AlphaFoldDB" id="A0A2S2P8D0"/>
<proteinExistence type="predicted"/>